<comment type="similarity">
    <text evidence="1">Belongs to the aegerolysin family.</text>
</comment>
<gene>
    <name evidence="2" type="ORF">Xsto_02041</name>
</gene>
<organism evidence="2 3">
    <name type="scientific">Xenorhabdus stockiae</name>
    <dbReference type="NCBI Taxonomy" id="351614"/>
    <lineage>
        <taxon>Bacteria</taxon>
        <taxon>Pseudomonadati</taxon>
        <taxon>Pseudomonadota</taxon>
        <taxon>Gammaproteobacteria</taxon>
        <taxon>Enterobacterales</taxon>
        <taxon>Morganellaceae</taxon>
        <taxon>Xenorhabdus</taxon>
    </lineage>
</organism>
<keyword evidence="3" id="KW-1185">Reference proteome</keyword>
<dbReference type="EMBL" id="NJAJ01000016">
    <property type="protein sequence ID" value="PHM65463.1"/>
    <property type="molecule type" value="Genomic_DNA"/>
</dbReference>
<name>A0A2D0KPV2_9GAMM</name>
<dbReference type="RefSeq" id="WP_099124981.1">
    <property type="nucleotide sequence ID" value="NZ_CAWNRH010000068.1"/>
</dbReference>
<comment type="caution">
    <text evidence="2">The sequence shown here is derived from an EMBL/GenBank/DDBJ whole genome shotgun (WGS) entry which is preliminary data.</text>
</comment>
<evidence type="ECO:0000256" key="1">
    <source>
        <dbReference type="ARBA" id="ARBA00010795"/>
    </source>
</evidence>
<dbReference type="InterPro" id="IPR009413">
    <property type="entry name" value="Aegerolysin-typ"/>
</dbReference>
<dbReference type="Gene3D" id="2.60.270.50">
    <property type="match status" value="1"/>
</dbReference>
<proteinExistence type="inferred from homology"/>
<dbReference type="Pfam" id="PF06355">
    <property type="entry name" value="Aegerolysin"/>
    <property type="match status" value="1"/>
</dbReference>
<dbReference type="AlphaFoldDB" id="A0A2D0KPV2"/>
<evidence type="ECO:0000313" key="3">
    <source>
        <dbReference type="Proteomes" id="UP000222366"/>
    </source>
</evidence>
<dbReference type="Proteomes" id="UP000222366">
    <property type="component" value="Unassembled WGS sequence"/>
</dbReference>
<reference evidence="2 3" key="1">
    <citation type="journal article" date="2017" name="Nat. Microbiol.">
        <title>Natural product diversity associated with the nematode symbionts Photorhabdus and Xenorhabdus.</title>
        <authorList>
            <person name="Tobias N.J."/>
            <person name="Wolff H."/>
            <person name="Djahanschiri B."/>
            <person name="Grundmann F."/>
            <person name="Kronenwerth M."/>
            <person name="Shi Y.M."/>
            <person name="Simonyi S."/>
            <person name="Grun P."/>
            <person name="Shapiro-Ilan D."/>
            <person name="Pidot S.J."/>
            <person name="Stinear T.P."/>
            <person name="Ebersberger I."/>
            <person name="Bode H.B."/>
        </authorList>
    </citation>
    <scope>NUCLEOTIDE SEQUENCE [LARGE SCALE GENOMIC DNA]</scope>
    <source>
        <strain evidence="2 3">DSM 17904</strain>
    </source>
</reference>
<accession>A0A2D0KPV2</accession>
<protein>
    <submittedName>
        <fullName evidence="2">Uncharacterized protein</fullName>
    </submittedName>
</protein>
<dbReference type="GO" id="GO:0019836">
    <property type="term" value="P:symbiont-mediated hemolysis of host erythrocyte"/>
    <property type="evidence" value="ECO:0007669"/>
    <property type="project" value="InterPro"/>
</dbReference>
<sequence length="155" mass="17334">MKRISLRILIFLLSISGFSGFSGFSVFSANADPSARSADITIYNNTSKTLTISSMELLHGQWAHKPPYNIFPNGSGYFRSESNGFLTGTEGIVKYRLRDNSSMFTIHWDIPYWGFVSYEINSSSPLYKISREGGDHGDNVHVKITIEKSANLKPL</sequence>
<evidence type="ECO:0000313" key="2">
    <source>
        <dbReference type="EMBL" id="PHM65463.1"/>
    </source>
</evidence>